<accession>A0A9P7JIV1</accession>
<feature type="non-terminal residue" evidence="2">
    <location>
        <position position="1"/>
    </location>
</feature>
<gene>
    <name evidence="2" type="ORF">BJ212DRAFT_1524161</name>
</gene>
<sequence length="125" mass="13374">LFFPSSLFQASFKRDFQTFKVNFISACGAETTTAGLVSASLPYSVSGGSKCFVGGATAYTTKSWRVWGGWTDENVVSYHGPTPELVTELATNVRERMDVAYCIGEWGAAGPTVLGLPIVHIVGQT</sequence>
<dbReference type="OrthoDB" id="2350783at2759"/>
<reference evidence="2" key="1">
    <citation type="journal article" date="2020" name="New Phytol.">
        <title>Comparative genomics reveals dynamic genome evolution in host specialist ectomycorrhizal fungi.</title>
        <authorList>
            <person name="Lofgren L.A."/>
            <person name="Nguyen N.H."/>
            <person name="Vilgalys R."/>
            <person name="Ruytinx J."/>
            <person name="Liao H.L."/>
            <person name="Branco S."/>
            <person name="Kuo A."/>
            <person name="LaButti K."/>
            <person name="Lipzen A."/>
            <person name="Andreopoulos W."/>
            <person name="Pangilinan J."/>
            <person name="Riley R."/>
            <person name="Hundley H."/>
            <person name="Na H."/>
            <person name="Barry K."/>
            <person name="Grigoriev I.V."/>
            <person name="Stajich J.E."/>
            <person name="Kennedy P.G."/>
        </authorList>
    </citation>
    <scope>NUCLEOTIDE SEQUENCE</scope>
    <source>
        <strain evidence="2">MN1</strain>
    </source>
</reference>
<name>A0A9P7JIV1_9AGAM</name>
<dbReference type="InterPro" id="IPR036653">
    <property type="entry name" value="CinA-like_C"/>
</dbReference>
<comment type="caution">
    <text evidence="2">The sequence shown here is derived from an EMBL/GenBank/DDBJ whole genome shotgun (WGS) entry which is preliminary data.</text>
</comment>
<proteinExistence type="predicted"/>
<dbReference type="Pfam" id="PF02464">
    <property type="entry name" value="CinA"/>
    <property type="match status" value="1"/>
</dbReference>
<evidence type="ECO:0000313" key="3">
    <source>
        <dbReference type="Proteomes" id="UP000807769"/>
    </source>
</evidence>
<evidence type="ECO:0000313" key="2">
    <source>
        <dbReference type="EMBL" id="KAG1824757.1"/>
    </source>
</evidence>
<dbReference type="Proteomes" id="UP000807769">
    <property type="component" value="Unassembled WGS sequence"/>
</dbReference>
<feature type="domain" description="CinA C-terminal" evidence="1">
    <location>
        <begin position="28"/>
        <end position="112"/>
    </location>
</feature>
<dbReference type="AlphaFoldDB" id="A0A9P7JIV1"/>
<dbReference type="InterPro" id="IPR008136">
    <property type="entry name" value="CinA_C"/>
</dbReference>
<keyword evidence="3" id="KW-1185">Reference proteome</keyword>
<evidence type="ECO:0000259" key="1">
    <source>
        <dbReference type="Pfam" id="PF02464"/>
    </source>
</evidence>
<dbReference type="GeneID" id="64635736"/>
<protein>
    <recommendedName>
        <fullName evidence="1">CinA C-terminal domain-containing protein</fullName>
    </recommendedName>
</protein>
<dbReference type="EMBL" id="JABBWG010000003">
    <property type="protein sequence ID" value="KAG1824757.1"/>
    <property type="molecule type" value="Genomic_DNA"/>
</dbReference>
<organism evidence="2 3">
    <name type="scientific">Suillus subaureus</name>
    <dbReference type="NCBI Taxonomy" id="48587"/>
    <lineage>
        <taxon>Eukaryota</taxon>
        <taxon>Fungi</taxon>
        <taxon>Dikarya</taxon>
        <taxon>Basidiomycota</taxon>
        <taxon>Agaricomycotina</taxon>
        <taxon>Agaricomycetes</taxon>
        <taxon>Agaricomycetidae</taxon>
        <taxon>Boletales</taxon>
        <taxon>Suillineae</taxon>
        <taxon>Suillaceae</taxon>
        <taxon>Suillus</taxon>
    </lineage>
</organism>
<dbReference type="Gene3D" id="3.90.950.20">
    <property type="entry name" value="CinA-like"/>
    <property type="match status" value="1"/>
</dbReference>
<dbReference type="SUPFAM" id="SSF142433">
    <property type="entry name" value="CinA-like"/>
    <property type="match status" value="1"/>
</dbReference>
<dbReference type="RefSeq" id="XP_041198474.1">
    <property type="nucleotide sequence ID" value="XM_041341720.1"/>
</dbReference>